<name>A0A8J3Y0W7_9ACTN</name>
<gene>
    <name evidence="3" type="ORF">Pth03_71180</name>
</gene>
<accession>A0A8J3Y0W7</accession>
<evidence type="ECO:0000256" key="2">
    <source>
        <dbReference type="SAM" id="SignalP"/>
    </source>
</evidence>
<dbReference type="PANTHER" id="PTHR39335:SF1">
    <property type="entry name" value="BLL4220 PROTEIN"/>
    <property type="match status" value="1"/>
</dbReference>
<dbReference type="GO" id="GO:0043448">
    <property type="term" value="P:alkane catabolic process"/>
    <property type="evidence" value="ECO:0007669"/>
    <property type="project" value="TreeGrafter"/>
</dbReference>
<feature type="chain" id="PRO_5039291416" evidence="2">
    <location>
        <begin position="22"/>
        <end position="190"/>
    </location>
</feature>
<dbReference type="EMBL" id="BOOR01000070">
    <property type="protein sequence ID" value="GII58729.1"/>
    <property type="molecule type" value="Genomic_DNA"/>
</dbReference>
<feature type="region of interest" description="Disordered" evidence="1">
    <location>
        <begin position="30"/>
        <end position="59"/>
    </location>
</feature>
<reference evidence="3" key="1">
    <citation type="submission" date="2021-01" db="EMBL/GenBank/DDBJ databases">
        <title>Whole genome shotgun sequence of Planotetraspora thailandica NBRC 104271.</title>
        <authorList>
            <person name="Komaki H."/>
            <person name="Tamura T."/>
        </authorList>
    </citation>
    <scope>NUCLEOTIDE SEQUENCE</scope>
    <source>
        <strain evidence="3">NBRC 104271</strain>
    </source>
</reference>
<organism evidence="3 4">
    <name type="scientific">Planotetraspora thailandica</name>
    <dbReference type="NCBI Taxonomy" id="487172"/>
    <lineage>
        <taxon>Bacteria</taxon>
        <taxon>Bacillati</taxon>
        <taxon>Actinomycetota</taxon>
        <taxon>Actinomycetes</taxon>
        <taxon>Streptosporangiales</taxon>
        <taxon>Streptosporangiaceae</taxon>
        <taxon>Planotetraspora</taxon>
    </lineage>
</organism>
<dbReference type="RefSeq" id="WP_203948818.1">
    <property type="nucleotide sequence ID" value="NZ_BOOR01000070.1"/>
</dbReference>
<evidence type="ECO:0000256" key="1">
    <source>
        <dbReference type="SAM" id="MobiDB-lite"/>
    </source>
</evidence>
<comment type="caution">
    <text evidence="3">The sequence shown here is derived from an EMBL/GenBank/DDBJ whole genome shotgun (WGS) entry which is preliminary data.</text>
</comment>
<dbReference type="InterPro" id="IPR005297">
    <property type="entry name" value="Lipoprotein_repeat"/>
</dbReference>
<keyword evidence="3" id="KW-0449">Lipoprotein</keyword>
<keyword evidence="2" id="KW-0732">Signal</keyword>
<feature type="compositionally biased region" description="Low complexity" evidence="1">
    <location>
        <begin position="49"/>
        <end position="59"/>
    </location>
</feature>
<proteinExistence type="predicted"/>
<keyword evidence="4" id="KW-1185">Reference proteome</keyword>
<dbReference type="PROSITE" id="PS51257">
    <property type="entry name" value="PROKAR_LIPOPROTEIN"/>
    <property type="match status" value="1"/>
</dbReference>
<evidence type="ECO:0000313" key="4">
    <source>
        <dbReference type="Proteomes" id="UP000605992"/>
    </source>
</evidence>
<sequence>MKKLLCAGAIMAGLLASGCGSTDNSASPVAADEYNASPTSPATPTEGASGMMSPGYSPSPTSPIMMAPTGPATIDAADTSLGKVLVGLEGRTLYLFSKDDKSGQSLCTGACATAWPPVLTLGKPVAGAGAKAEMLGTIKREDGMTQVTYNKHPLYYYAKDEKAGDVKGQDVKDFGGEWYAVTPEGKKAKH</sequence>
<dbReference type="AlphaFoldDB" id="A0A8J3Y0W7"/>
<dbReference type="PANTHER" id="PTHR39335">
    <property type="entry name" value="BLL4220 PROTEIN"/>
    <property type="match status" value="1"/>
</dbReference>
<dbReference type="Pfam" id="PF03640">
    <property type="entry name" value="Lipoprotein_15"/>
    <property type="match status" value="2"/>
</dbReference>
<feature type="signal peptide" evidence="2">
    <location>
        <begin position="1"/>
        <end position="21"/>
    </location>
</feature>
<dbReference type="Proteomes" id="UP000605992">
    <property type="component" value="Unassembled WGS sequence"/>
</dbReference>
<evidence type="ECO:0000313" key="3">
    <source>
        <dbReference type="EMBL" id="GII58729.1"/>
    </source>
</evidence>
<protein>
    <submittedName>
        <fullName evidence="3">Lipoprotein</fullName>
    </submittedName>
</protein>